<feature type="non-terminal residue" evidence="8">
    <location>
        <position position="60"/>
    </location>
</feature>
<gene>
    <name evidence="8" type="ORF">IAA70_02185</name>
</gene>
<evidence type="ECO:0000256" key="5">
    <source>
        <dbReference type="ARBA" id="ARBA00023157"/>
    </source>
</evidence>
<dbReference type="PROSITE" id="PS00194">
    <property type="entry name" value="THIOREDOXIN_1"/>
    <property type="match status" value="1"/>
</dbReference>
<dbReference type="InterPro" id="IPR013766">
    <property type="entry name" value="Thioredoxin_domain"/>
</dbReference>
<keyword evidence="4" id="KW-0249">Electron transport</keyword>
<evidence type="ECO:0000256" key="3">
    <source>
        <dbReference type="ARBA" id="ARBA00022448"/>
    </source>
</evidence>
<dbReference type="PANTHER" id="PTHR45663:SF11">
    <property type="entry name" value="GEO12009P1"/>
    <property type="match status" value="1"/>
</dbReference>
<proteinExistence type="inferred from homology"/>
<name>A0A9D1A773_9FIRM</name>
<reference evidence="8" key="2">
    <citation type="journal article" date="2021" name="PeerJ">
        <title>Extensive microbial diversity within the chicken gut microbiome revealed by metagenomics and culture.</title>
        <authorList>
            <person name="Gilroy R."/>
            <person name="Ravi A."/>
            <person name="Getino M."/>
            <person name="Pursley I."/>
            <person name="Horton D.L."/>
            <person name="Alikhan N.F."/>
            <person name="Baker D."/>
            <person name="Gharbi K."/>
            <person name="Hall N."/>
            <person name="Watson M."/>
            <person name="Adriaenssens E.M."/>
            <person name="Foster-Nyarko E."/>
            <person name="Jarju S."/>
            <person name="Secka A."/>
            <person name="Antonio M."/>
            <person name="Oren A."/>
            <person name="Chaudhuri R.R."/>
            <person name="La Ragione R."/>
            <person name="Hildebrand F."/>
            <person name="Pallen M.J."/>
        </authorList>
    </citation>
    <scope>NUCLEOTIDE SEQUENCE</scope>
    <source>
        <strain evidence="8">ChiHjej9B8-7071</strain>
    </source>
</reference>
<keyword evidence="5" id="KW-1015">Disulfide bond</keyword>
<dbReference type="AlphaFoldDB" id="A0A9D1A773"/>
<organism evidence="8 9">
    <name type="scientific">Candidatus Avoscillospira stercoripullorum</name>
    <dbReference type="NCBI Taxonomy" id="2840709"/>
    <lineage>
        <taxon>Bacteria</taxon>
        <taxon>Bacillati</taxon>
        <taxon>Bacillota</taxon>
        <taxon>Clostridia</taxon>
        <taxon>Eubacteriales</taxon>
        <taxon>Oscillospiraceae</taxon>
        <taxon>Oscillospiraceae incertae sedis</taxon>
        <taxon>Candidatus Avoscillospira</taxon>
    </lineage>
</organism>
<comment type="similarity">
    <text evidence="1">Belongs to the thioredoxin family.</text>
</comment>
<feature type="domain" description="Thioredoxin" evidence="7">
    <location>
        <begin position="1"/>
        <end position="60"/>
    </location>
</feature>
<reference evidence="8" key="1">
    <citation type="submission" date="2020-10" db="EMBL/GenBank/DDBJ databases">
        <authorList>
            <person name="Gilroy R."/>
        </authorList>
    </citation>
    <scope>NUCLEOTIDE SEQUENCE</scope>
    <source>
        <strain evidence="8">ChiHjej9B8-7071</strain>
    </source>
</reference>
<dbReference type="GO" id="GO:0015035">
    <property type="term" value="F:protein-disulfide reductase activity"/>
    <property type="evidence" value="ECO:0007669"/>
    <property type="project" value="TreeGrafter"/>
</dbReference>
<sequence>MTEMKMTDQTFHEAMQQTEKPVLVEFWAPWCVYCRRIAPAMEKVVAQYEDKVQIGQVNID</sequence>
<evidence type="ECO:0000256" key="4">
    <source>
        <dbReference type="ARBA" id="ARBA00022982"/>
    </source>
</evidence>
<evidence type="ECO:0000313" key="8">
    <source>
        <dbReference type="EMBL" id="HIR09193.1"/>
    </source>
</evidence>
<dbReference type="GO" id="GO:0005829">
    <property type="term" value="C:cytosol"/>
    <property type="evidence" value="ECO:0007669"/>
    <property type="project" value="TreeGrafter"/>
</dbReference>
<evidence type="ECO:0000256" key="2">
    <source>
        <dbReference type="ARBA" id="ARBA00020570"/>
    </source>
</evidence>
<dbReference type="Pfam" id="PF00085">
    <property type="entry name" value="Thioredoxin"/>
    <property type="match status" value="1"/>
</dbReference>
<protein>
    <recommendedName>
        <fullName evidence="2">Thioredoxin</fullName>
    </recommendedName>
</protein>
<evidence type="ECO:0000259" key="7">
    <source>
        <dbReference type="PROSITE" id="PS51352"/>
    </source>
</evidence>
<keyword evidence="6" id="KW-0676">Redox-active center</keyword>
<dbReference type="PANTHER" id="PTHR45663">
    <property type="entry name" value="GEO12009P1"/>
    <property type="match status" value="1"/>
</dbReference>
<dbReference type="InterPro" id="IPR036249">
    <property type="entry name" value="Thioredoxin-like_sf"/>
</dbReference>
<dbReference type="Proteomes" id="UP000824258">
    <property type="component" value="Unassembled WGS sequence"/>
</dbReference>
<accession>A0A9D1A773</accession>
<dbReference type="SUPFAM" id="SSF52833">
    <property type="entry name" value="Thioredoxin-like"/>
    <property type="match status" value="1"/>
</dbReference>
<keyword evidence="3" id="KW-0813">Transport</keyword>
<comment type="caution">
    <text evidence="8">The sequence shown here is derived from an EMBL/GenBank/DDBJ whole genome shotgun (WGS) entry which is preliminary data.</text>
</comment>
<dbReference type="EMBL" id="DVGD01000062">
    <property type="protein sequence ID" value="HIR09193.1"/>
    <property type="molecule type" value="Genomic_DNA"/>
</dbReference>
<evidence type="ECO:0000256" key="1">
    <source>
        <dbReference type="ARBA" id="ARBA00008987"/>
    </source>
</evidence>
<dbReference type="PROSITE" id="PS51352">
    <property type="entry name" value="THIOREDOXIN_2"/>
    <property type="match status" value="1"/>
</dbReference>
<dbReference type="Gene3D" id="3.40.30.10">
    <property type="entry name" value="Glutaredoxin"/>
    <property type="match status" value="1"/>
</dbReference>
<evidence type="ECO:0000313" key="9">
    <source>
        <dbReference type="Proteomes" id="UP000824258"/>
    </source>
</evidence>
<dbReference type="GO" id="GO:0045454">
    <property type="term" value="P:cell redox homeostasis"/>
    <property type="evidence" value="ECO:0007669"/>
    <property type="project" value="TreeGrafter"/>
</dbReference>
<dbReference type="InterPro" id="IPR017937">
    <property type="entry name" value="Thioredoxin_CS"/>
</dbReference>
<evidence type="ECO:0000256" key="6">
    <source>
        <dbReference type="ARBA" id="ARBA00023284"/>
    </source>
</evidence>